<keyword evidence="3 7" id="KW-0326">Glycosidase</keyword>
<dbReference type="AlphaFoldDB" id="A0A1M5F4S2"/>
<evidence type="ECO:0000256" key="4">
    <source>
        <dbReference type="PIRSR" id="PIRSR018168-1"/>
    </source>
</evidence>
<dbReference type="STRING" id="468056.SAMN05443549_101621"/>
<evidence type="ECO:0000256" key="7">
    <source>
        <dbReference type="PROSITE-ProRule" id="PRU01100"/>
    </source>
</evidence>
<evidence type="ECO:0000259" key="8">
    <source>
        <dbReference type="PROSITE" id="PS51764"/>
    </source>
</evidence>
<evidence type="ECO:0000256" key="2">
    <source>
        <dbReference type="ARBA" id="ARBA00022801"/>
    </source>
</evidence>
<dbReference type="Proteomes" id="UP000184516">
    <property type="component" value="Unassembled WGS sequence"/>
</dbReference>
<organism evidence="9 10">
    <name type="scientific">Flavobacterium fluvii</name>
    <dbReference type="NCBI Taxonomy" id="468056"/>
    <lineage>
        <taxon>Bacteria</taxon>
        <taxon>Pseudomonadati</taxon>
        <taxon>Bacteroidota</taxon>
        <taxon>Flavobacteriia</taxon>
        <taxon>Flavobacteriales</taxon>
        <taxon>Flavobacteriaceae</taxon>
        <taxon>Flavobacterium</taxon>
    </lineage>
</organism>
<comment type="similarity">
    <text evidence="1 7">Belongs to the glycosyl hydrolase 26 family.</text>
</comment>
<dbReference type="InterPro" id="IPR017853">
    <property type="entry name" value="GH"/>
</dbReference>
<protein>
    <submittedName>
        <fullName evidence="9">Mannan endo-1,4-beta-mannosidase</fullName>
    </submittedName>
</protein>
<evidence type="ECO:0000256" key="5">
    <source>
        <dbReference type="PIRSR" id="PIRSR018168-2"/>
    </source>
</evidence>
<gene>
    <name evidence="9" type="ORF">SAMN05443549_101621</name>
</gene>
<dbReference type="GO" id="GO:0016985">
    <property type="term" value="F:mannan endo-1,4-beta-mannosidase activity"/>
    <property type="evidence" value="ECO:0007669"/>
    <property type="project" value="InterPro"/>
</dbReference>
<name>A0A1M5F4S2_9FLAO</name>
<feature type="active site" description="Nucleophile" evidence="4 7">
    <location>
        <position position="316"/>
    </location>
</feature>
<evidence type="ECO:0000256" key="3">
    <source>
        <dbReference type="ARBA" id="ARBA00023295"/>
    </source>
</evidence>
<accession>A0A1M5F4S2</accession>
<evidence type="ECO:0000256" key="1">
    <source>
        <dbReference type="ARBA" id="ARBA00007754"/>
    </source>
</evidence>
<feature type="binding site" evidence="5">
    <location>
        <position position="214"/>
    </location>
    <ligand>
        <name>substrate</name>
    </ligand>
</feature>
<dbReference type="Gene3D" id="3.20.20.80">
    <property type="entry name" value="Glycosidases"/>
    <property type="match status" value="1"/>
</dbReference>
<dbReference type="PIRSF" id="PIRSF018168">
    <property type="entry name" value="Mannan-1_4-beta-mannosidase"/>
    <property type="match status" value="1"/>
</dbReference>
<sequence>MVKKWPFTAFKTTTNFMRKKITVICIYLSIGFLCPSKAQTTDTKSSLSDKKATPETKVLYNNLKKLNHKGILFGHQDDLAYGVNWKYEAGKSDVKEVTGDYPAVYGWDLAGLEKKSDKNIDGVPFDKMRQYIKEGHSRGGIITLSWHFDNPLTGKNAWDISPKSLTSALPGGESHEKFKSWLDEGVKFISTLKDKNGKPIPILYRPYHELTGTWFWWCKNNASPEEFKALWKFSMAYFQEKGIHNLIYVYNTADFKSKQEFLEYYPGLDYADVLSFDKYQYSDPTKDNSFVENCQSQFKIMDEVAKEQNKITAFAETGYEAIPFDKWWTNTLMKAIGDYKISYVLVWRNHGWQESEKKMHYYAPYKGQVSEKDFVDFYHLDQILFEKDLAKEKIYKK</sequence>
<dbReference type="InterPro" id="IPR000805">
    <property type="entry name" value="Glyco_hydro_26"/>
</dbReference>
<evidence type="ECO:0000256" key="6">
    <source>
        <dbReference type="PIRSR" id="PIRSR018168-3"/>
    </source>
</evidence>
<dbReference type="PROSITE" id="PS51764">
    <property type="entry name" value="GH26"/>
    <property type="match status" value="1"/>
</dbReference>
<dbReference type="InterPro" id="IPR016714">
    <property type="entry name" value="MANB/E"/>
</dbReference>
<feature type="active site" description="Proton donor" evidence="4 7">
    <location>
        <position position="209"/>
    </location>
</feature>
<dbReference type="PRINTS" id="PR00739">
    <property type="entry name" value="GLHYDRLASE26"/>
</dbReference>
<reference evidence="10" key="1">
    <citation type="submission" date="2016-11" db="EMBL/GenBank/DDBJ databases">
        <authorList>
            <person name="Varghese N."/>
            <person name="Submissions S."/>
        </authorList>
    </citation>
    <scope>NUCLEOTIDE SEQUENCE [LARGE SCALE GENOMIC DNA]</scope>
    <source>
        <strain evidence="10">DSM 19978</strain>
    </source>
</reference>
<dbReference type="Pfam" id="PF02156">
    <property type="entry name" value="Glyco_hydro_26"/>
    <property type="match status" value="1"/>
</dbReference>
<feature type="domain" description="GH26" evidence="8">
    <location>
        <begin position="54"/>
        <end position="387"/>
    </location>
</feature>
<evidence type="ECO:0000313" key="9">
    <source>
        <dbReference type="EMBL" id="SHF86466.1"/>
    </source>
</evidence>
<dbReference type="SUPFAM" id="SSF51445">
    <property type="entry name" value="(Trans)glycosidases"/>
    <property type="match status" value="1"/>
</dbReference>
<evidence type="ECO:0000313" key="10">
    <source>
        <dbReference type="Proteomes" id="UP000184516"/>
    </source>
</evidence>
<dbReference type="EMBL" id="FQWB01000001">
    <property type="protein sequence ID" value="SHF86466.1"/>
    <property type="molecule type" value="Genomic_DNA"/>
</dbReference>
<dbReference type="InterPro" id="IPR022790">
    <property type="entry name" value="GH26_dom"/>
</dbReference>
<dbReference type="PANTHER" id="PTHR40079:SF4">
    <property type="entry name" value="GH26 DOMAIN-CONTAINING PROTEIN-RELATED"/>
    <property type="match status" value="1"/>
</dbReference>
<dbReference type="PANTHER" id="PTHR40079">
    <property type="entry name" value="MANNAN ENDO-1,4-BETA-MANNOSIDASE E-RELATED"/>
    <property type="match status" value="1"/>
</dbReference>
<feature type="binding site" evidence="5">
    <location>
        <position position="279"/>
    </location>
    <ligand>
        <name>substrate</name>
    </ligand>
</feature>
<keyword evidence="2 7" id="KW-0378">Hydrolase</keyword>
<keyword evidence="10" id="KW-1185">Reference proteome</keyword>
<proteinExistence type="inferred from homology"/>
<feature type="site" description="Plays an important role in maintaining the position of the catalytic nucleophile" evidence="6">
    <location>
        <position position="208"/>
    </location>
</feature>
<feature type="binding site" evidence="5">
    <location>
        <position position="147"/>
    </location>
    <ligand>
        <name>substrate</name>
    </ligand>
</feature>
<dbReference type="GO" id="GO:0006080">
    <property type="term" value="P:substituted mannan metabolic process"/>
    <property type="evidence" value="ECO:0007669"/>
    <property type="project" value="InterPro"/>
</dbReference>